<comment type="caution">
    <text evidence="8">The sequence shown here is derived from an EMBL/GenBank/DDBJ whole genome shotgun (WGS) entry which is preliminary data.</text>
</comment>
<dbReference type="PANTHER" id="PTHR11909">
    <property type="entry name" value="CASEIN KINASE-RELATED"/>
    <property type="match status" value="1"/>
</dbReference>
<feature type="region of interest" description="Disordered" evidence="6">
    <location>
        <begin position="430"/>
        <end position="499"/>
    </location>
</feature>
<keyword evidence="9" id="KW-1185">Reference proteome</keyword>
<dbReference type="Gene3D" id="1.10.510.10">
    <property type="entry name" value="Transferase(Phosphotransferase) domain 1"/>
    <property type="match status" value="1"/>
</dbReference>
<feature type="binding site" evidence="4">
    <location>
        <position position="76"/>
    </location>
    <ligand>
        <name>ATP</name>
        <dbReference type="ChEBI" id="CHEBI:30616"/>
    </ligand>
</feature>
<feature type="domain" description="Protein kinase" evidence="7">
    <location>
        <begin position="42"/>
        <end position="342"/>
    </location>
</feature>
<keyword evidence="5" id="KW-0808">Transferase</keyword>
<dbReference type="STRING" id="400727.A0A2T7NWU4"/>
<proteinExistence type="inferred from homology"/>
<sequence>MPRSGAKGAGQKKSQAPAAYKLPEQFKSGEILSQTQPQKKKWQLGDVIGQGGFGLIYKASDVTDSEPSSDPPYVIKIEPLDNGPLFCEFHFYQRAAKPEFIAEWTQLRKLRYLGIPPLLGAGQHTKGGKHYRYLVMPRFSTDLQKVFVNAGRSFLEKTTYSIGLRMLDALEYIHDKGYAHADIKASNILLGYKNGNIDYNQVYLVDYGLAYRYMVDSTHKPYKEDPKRAHDGTAEYASRDAHKGVCPSRRGDLEILGYCMLEWLSGHLPWEKFINDKEKIKELKIKYMNDLQDLMQTCFGSQNKPEGLRKYLAVVSKLAYDEKPDYGQLRQLLKPGAGNEWSLALPTGETVSPQKGTKRKSDSYEPLQAKVAKTNSKADVTTPKLSSRKGRAPVANGKRASAKLHNASSEGSGPSGAKLKITILRKTFSSPAASVTTPRARKTPSKTQNGSTQTLGGAKVKASSSSITKRVTLKRKRLGNVNSLDSGVQTSPSLMTNDG</sequence>
<evidence type="ECO:0000313" key="9">
    <source>
        <dbReference type="Proteomes" id="UP000245119"/>
    </source>
</evidence>
<name>A0A2T7NWU4_POMCA</name>
<keyword evidence="3 4" id="KW-0067">ATP-binding</keyword>
<evidence type="ECO:0000256" key="1">
    <source>
        <dbReference type="ARBA" id="ARBA00012513"/>
    </source>
</evidence>
<dbReference type="Proteomes" id="UP000245119">
    <property type="component" value="Linkage Group LG8"/>
</dbReference>
<dbReference type="OMA" id="MHSTGYV"/>
<dbReference type="InterPro" id="IPR000719">
    <property type="entry name" value="Prot_kinase_dom"/>
</dbReference>
<dbReference type="InterPro" id="IPR008271">
    <property type="entry name" value="Ser/Thr_kinase_AS"/>
</dbReference>
<gene>
    <name evidence="8" type="ORF">C0Q70_13297</name>
</gene>
<dbReference type="InterPro" id="IPR017441">
    <property type="entry name" value="Protein_kinase_ATP_BS"/>
</dbReference>
<dbReference type="InterPro" id="IPR011009">
    <property type="entry name" value="Kinase-like_dom_sf"/>
</dbReference>
<feature type="compositionally biased region" description="Polar residues" evidence="6">
    <location>
        <begin position="480"/>
        <end position="499"/>
    </location>
</feature>
<protein>
    <recommendedName>
        <fullName evidence="1">non-specific serine/threonine protein kinase</fullName>
        <ecNumber evidence="1">2.7.11.1</ecNumber>
    </recommendedName>
</protein>
<organism evidence="8 9">
    <name type="scientific">Pomacea canaliculata</name>
    <name type="common">Golden apple snail</name>
    <dbReference type="NCBI Taxonomy" id="400727"/>
    <lineage>
        <taxon>Eukaryota</taxon>
        <taxon>Metazoa</taxon>
        <taxon>Spiralia</taxon>
        <taxon>Lophotrochozoa</taxon>
        <taxon>Mollusca</taxon>
        <taxon>Gastropoda</taxon>
        <taxon>Caenogastropoda</taxon>
        <taxon>Architaenioglossa</taxon>
        <taxon>Ampullarioidea</taxon>
        <taxon>Ampullariidae</taxon>
        <taxon>Pomacea</taxon>
    </lineage>
</organism>
<evidence type="ECO:0000313" key="8">
    <source>
        <dbReference type="EMBL" id="PVD25638.1"/>
    </source>
</evidence>
<dbReference type="AlphaFoldDB" id="A0A2T7NWU4"/>
<dbReference type="EC" id="2.7.11.1" evidence="1"/>
<accession>A0A2T7NWU4</accession>
<evidence type="ECO:0000259" key="7">
    <source>
        <dbReference type="PROSITE" id="PS50011"/>
    </source>
</evidence>
<evidence type="ECO:0000256" key="6">
    <source>
        <dbReference type="SAM" id="MobiDB-lite"/>
    </source>
</evidence>
<keyword evidence="5" id="KW-0418">Kinase</keyword>
<dbReference type="Pfam" id="PF00069">
    <property type="entry name" value="Pkinase"/>
    <property type="match status" value="1"/>
</dbReference>
<keyword evidence="5" id="KW-0723">Serine/threonine-protein kinase</keyword>
<feature type="compositionally biased region" description="Polar residues" evidence="6">
    <location>
        <begin position="373"/>
        <end position="385"/>
    </location>
</feature>
<dbReference type="GO" id="GO:0004674">
    <property type="term" value="F:protein serine/threonine kinase activity"/>
    <property type="evidence" value="ECO:0007669"/>
    <property type="project" value="UniProtKB-KW"/>
</dbReference>
<comment type="similarity">
    <text evidence="5">Belongs to the protein kinase superfamily.</text>
</comment>
<dbReference type="GO" id="GO:0005524">
    <property type="term" value="F:ATP binding"/>
    <property type="evidence" value="ECO:0007669"/>
    <property type="project" value="UniProtKB-UniRule"/>
</dbReference>
<reference evidence="8 9" key="1">
    <citation type="submission" date="2018-04" db="EMBL/GenBank/DDBJ databases">
        <title>The genome of golden apple snail Pomacea canaliculata provides insight into stress tolerance and invasive adaptation.</title>
        <authorList>
            <person name="Liu C."/>
            <person name="Liu B."/>
            <person name="Ren Y."/>
            <person name="Zhang Y."/>
            <person name="Wang H."/>
            <person name="Li S."/>
            <person name="Jiang F."/>
            <person name="Yin L."/>
            <person name="Zhang G."/>
            <person name="Qian W."/>
            <person name="Fan W."/>
        </authorList>
    </citation>
    <scope>NUCLEOTIDE SEQUENCE [LARGE SCALE GENOMIC DNA]</scope>
    <source>
        <strain evidence="8">SZHN2017</strain>
        <tissue evidence="8">Muscle</tissue>
    </source>
</reference>
<dbReference type="PROSITE" id="PS00108">
    <property type="entry name" value="PROTEIN_KINASE_ST"/>
    <property type="match status" value="1"/>
</dbReference>
<dbReference type="SUPFAM" id="SSF56112">
    <property type="entry name" value="Protein kinase-like (PK-like)"/>
    <property type="match status" value="1"/>
</dbReference>
<evidence type="ECO:0000256" key="4">
    <source>
        <dbReference type="PROSITE-ProRule" id="PRU10141"/>
    </source>
</evidence>
<evidence type="ECO:0000256" key="3">
    <source>
        <dbReference type="ARBA" id="ARBA00022840"/>
    </source>
</evidence>
<feature type="compositionally biased region" description="Polar residues" evidence="6">
    <location>
        <begin position="445"/>
        <end position="455"/>
    </location>
</feature>
<dbReference type="SMART" id="SM00220">
    <property type="entry name" value="S_TKc"/>
    <property type="match status" value="1"/>
</dbReference>
<evidence type="ECO:0000256" key="5">
    <source>
        <dbReference type="RuleBase" id="RU000304"/>
    </source>
</evidence>
<feature type="region of interest" description="Disordered" evidence="6">
    <location>
        <begin position="344"/>
        <end position="416"/>
    </location>
</feature>
<evidence type="ECO:0000256" key="2">
    <source>
        <dbReference type="ARBA" id="ARBA00022741"/>
    </source>
</evidence>
<keyword evidence="2 4" id="KW-0547">Nucleotide-binding</keyword>
<dbReference type="PROSITE" id="PS50011">
    <property type="entry name" value="PROTEIN_KINASE_DOM"/>
    <property type="match status" value="1"/>
</dbReference>
<dbReference type="EMBL" id="PZQS01000008">
    <property type="protein sequence ID" value="PVD25638.1"/>
    <property type="molecule type" value="Genomic_DNA"/>
</dbReference>
<dbReference type="PROSITE" id="PS00107">
    <property type="entry name" value="PROTEIN_KINASE_ATP"/>
    <property type="match status" value="1"/>
</dbReference>
<dbReference type="InterPro" id="IPR050235">
    <property type="entry name" value="CK1_Ser-Thr_kinase"/>
</dbReference>
<dbReference type="OrthoDB" id="2687620at2759"/>